<dbReference type="SUPFAM" id="SSF50475">
    <property type="entry name" value="FMN-binding split barrel"/>
    <property type="match status" value="1"/>
</dbReference>
<gene>
    <name evidence="2" type="ORF">AE618_02320</name>
</gene>
<keyword evidence="3" id="KW-1185">Reference proteome</keyword>
<dbReference type="RefSeq" id="WP_054207476.1">
    <property type="nucleotide sequence ID" value="NZ_LGSZ01000015.1"/>
</dbReference>
<dbReference type="PANTHER" id="PTHR42815:SF2">
    <property type="entry name" value="FAD-BINDING, PUTATIVE (AFU_ORTHOLOGUE AFUA_6G07600)-RELATED"/>
    <property type="match status" value="1"/>
</dbReference>
<dbReference type="InterPro" id="IPR012349">
    <property type="entry name" value="Split_barrel_FMN-bd"/>
</dbReference>
<dbReference type="InterPro" id="IPR024029">
    <property type="entry name" value="Pyridox_Oxase_FMN-dep"/>
</dbReference>
<evidence type="ECO:0000259" key="1">
    <source>
        <dbReference type="Pfam" id="PF01243"/>
    </source>
</evidence>
<dbReference type="PATRIC" id="fig|1526658.3.peg.3444"/>
<comment type="caution">
    <text evidence="2">The sequence shown here is derived from an EMBL/GenBank/DDBJ whole genome shotgun (WGS) entry which is preliminary data.</text>
</comment>
<feature type="domain" description="Pyridoxamine 5'-phosphate oxidase N-terminal" evidence="1">
    <location>
        <begin position="38"/>
        <end position="136"/>
    </location>
</feature>
<dbReference type="EMBL" id="LGSZ01000015">
    <property type="protein sequence ID" value="KPH82693.1"/>
    <property type="molecule type" value="Genomic_DNA"/>
</dbReference>
<protein>
    <submittedName>
        <fullName evidence="2">Pyridoxamine 5'-phosphate oxidase</fullName>
    </submittedName>
</protein>
<dbReference type="PANTHER" id="PTHR42815">
    <property type="entry name" value="FAD-BINDING, PUTATIVE (AFU_ORTHOLOGUE AFUA_6G07600)-RELATED"/>
    <property type="match status" value="1"/>
</dbReference>
<reference evidence="2 3" key="1">
    <citation type="submission" date="2015-07" db="EMBL/GenBank/DDBJ databases">
        <title>Whole genome sequencing of Bosea vaviloviae isolated from cave pool.</title>
        <authorList>
            <person name="Tan N.E.H."/>
            <person name="Lee Y.P."/>
            <person name="Gan H.M."/>
            <person name="Barton H."/>
            <person name="Savka M.A."/>
        </authorList>
    </citation>
    <scope>NUCLEOTIDE SEQUENCE [LARGE SCALE GENOMIC DNA]</scope>
    <source>
        <strain evidence="2 3">SD260</strain>
    </source>
</reference>
<accession>A0A0N1FHE7</accession>
<dbReference type="OrthoDB" id="9790331at2"/>
<dbReference type="Pfam" id="PF01243">
    <property type="entry name" value="PNPOx_N"/>
    <property type="match status" value="1"/>
</dbReference>
<evidence type="ECO:0000313" key="2">
    <source>
        <dbReference type="EMBL" id="KPH82693.1"/>
    </source>
</evidence>
<dbReference type="Proteomes" id="UP000037822">
    <property type="component" value="Unassembled WGS sequence"/>
</dbReference>
<dbReference type="AlphaFoldDB" id="A0A0N1FHE7"/>
<proteinExistence type="predicted"/>
<dbReference type="InterPro" id="IPR011576">
    <property type="entry name" value="Pyridox_Oxase_N"/>
</dbReference>
<organism evidence="2 3">
    <name type="scientific">Bosea vaviloviae</name>
    <dbReference type="NCBI Taxonomy" id="1526658"/>
    <lineage>
        <taxon>Bacteria</taxon>
        <taxon>Pseudomonadati</taxon>
        <taxon>Pseudomonadota</taxon>
        <taxon>Alphaproteobacteria</taxon>
        <taxon>Hyphomicrobiales</taxon>
        <taxon>Boseaceae</taxon>
        <taxon>Bosea</taxon>
    </lineage>
</organism>
<sequence>MTTQPTDPAALIDDPADLRAHMGAVNPLAERKVLDRLDPFCRDFIALSPFLVLATADAQGRADASPRGDAPGFVQVLDDHTLLIPDRRGNNRVDSFGNILAAPGVGLIFMVPGIAETLRVNGRARLTRDPALLEPSTVQERTPTLGLLVEVDEAFFHCGKALIRSKLWDPSSQVERGSFPTLGRIVAEQTRAIGVAEAEATMEEGYRTRLY</sequence>
<evidence type="ECO:0000313" key="3">
    <source>
        <dbReference type="Proteomes" id="UP000037822"/>
    </source>
</evidence>
<dbReference type="NCBIfam" id="TIGR04025">
    <property type="entry name" value="PPOX_FMN_DR2398"/>
    <property type="match status" value="1"/>
</dbReference>
<name>A0A0N1FHE7_9HYPH</name>
<dbReference type="Gene3D" id="2.30.110.10">
    <property type="entry name" value="Electron Transport, Fmn-binding Protein, Chain A"/>
    <property type="match status" value="1"/>
</dbReference>